<keyword evidence="9 16" id="KW-0067">ATP-binding</keyword>
<dbReference type="InterPro" id="IPR002543">
    <property type="entry name" value="FtsK_dom"/>
</dbReference>
<comment type="caution">
    <text evidence="20">The sequence shown here is derived from an EMBL/GenBank/DDBJ whole genome shotgun (WGS) entry which is preliminary data.</text>
</comment>
<dbReference type="RefSeq" id="WP_104206544.1">
    <property type="nucleotide sequence ID" value="NZ_PHHC01000078.1"/>
</dbReference>
<dbReference type="Pfam" id="PF17854">
    <property type="entry name" value="FtsK_alpha"/>
    <property type="match status" value="1"/>
</dbReference>
<proteinExistence type="inferred from homology"/>
<gene>
    <name evidence="20" type="ORF">HCUR_00441</name>
</gene>
<dbReference type="InterPro" id="IPR027417">
    <property type="entry name" value="P-loop_NTPase"/>
</dbReference>
<evidence type="ECO:0000256" key="7">
    <source>
        <dbReference type="ARBA" id="ARBA00022741"/>
    </source>
</evidence>
<keyword evidence="21" id="KW-1185">Reference proteome</keyword>
<evidence type="ECO:0000256" key="14">
    <source>
        <dbReference type="ARBA" id="ARBA00024784"/>
    </source>
</evidence>
<evidence type="ECO:0000256" key="18">
    <source>
        <dbReference type="SAM" id="Phobius"/>
    </source>
</evidence>
<reference evidence="20 21" key="1">
    <citation type="submission" date="2017-11" db="EMBL/GenBank/DDBJ databases">
        <title>Comparative genomic analysis of Holospora spp., intranuclear symbionts of paramecia.</title>
        <authorList>
            <person name="Garushyants S.K."/>
            <person name="Beliavskaya A."/>
            <person name="Malko D.B."/>
            <person name="Logacheva M.D."/>
            <person name="Rautian M.S."/>
            <person name="Gelfand M.S."/>
        </authorList>
    </citation>
    <scope>NUCLEOTIDE SEQUENCE [LARGE SCALE GENOMIC DNA]</scope>
    <source>
        <strain evidence="21">02AZ16</strain>
    </source>
</reference>
<evidence type="ECO:0000256" key="17">
    <source>
        <dbReference type="SAM" id="Coils"/>
    </source>
</evidence>
<evidence type="ECO:0000256" key="13">
    <source>
        <dbReference type="ARBA" id="ARBA00023306"/>
    </source>
</evidence>
<accession>A0A2S5RAC5</accession>
<keyword evidence="17" id="KW-0175">Coiled coil</keyword>
<dbReference type="GO" id="GO:0003677">
    <property type="term" value="F:DNA binding"/>
    <property type="evidence" value="ECO:0007669"/>
    <property type="project" value="UniProtKB-KW"/>
</dbReference>
<evidence type="ECO:0000256" key="10">
    <source>
        <dbReference type="ARBA" id="ARBA00022989"/>
    </source>
</evidence>
<dbReference type="AlphaFoldDB" id="A0A2S5RAC5"/>
<comment type="subcellular location">
    <subcellularLocation>
        <location evidence="1">Cell membrane</location>
        <topology evidence="1">Multi-pass membrane protein</topology>
    </subcellularLocation>
</comment>
<dbReference type="SMART" id="SM00843">
    <property type="entry name" value="Ftsk_gamma"/>
    <property type="match status" value="1"/>
</dbReference>
<comment type="similarity">
    <text evidence="2">Belongs to the FtsK/SpoIIIE/SftA family.</text>
</comment>
<evidence type="ECO:0000313" key="20">
    <source>
        <dbReference type="EMBL" id="PPE04250.1"/>
    </source>
</evidence>
<dbReference type="PANTHER" id="PTHR22683:SF41">
    <property type="entry name" value="DNA TRANSLOCASE FTSK"/>
    <property type="match status" value="1"/>
</dbReference>
<evidence type="ECO:0000256" key="12">
    <source>
        <dbReference type="ARBA" id="ARBA00023136"/>
    </source>
</evidence>
<dbReference type="Pfam" id="PF01580">
    <property type="entry name" value="FtsK_SpoIIIE"/>
    <property type="match status" value="1"/>
</dbReference>
<dbReference type="Gene3D" id="1.10.10.10">
    <property type="entry name" value="Winged helix-like DNA-binding domain superfamily/Winged helix DNA-binding domain"/>
    <property type="match status" value="1"/>
</dbReference>
<comment type="function">
    <text evidence="14">Essential cell division protein that coordinates cell division and chromosome segregation. The N-terminus is involved in assembly of the cell-division machinery. The C-terminus functions as a DNA motor that moves dsDNA in an ATP-dependent manner towards the dif recombination site, which is located within the replication terminus region. Translocation stops specifically at Xer-dif sites, where FtsK interacts with the Xer recombinase, allowing activation of chromosome unlinking by recombination. FtsK orienting polar sequences (KOPS) guide the direction of DNA translocation. FtsK can remove proteins from DNA as it translocates, but translocation stops specifically at XerCD-dif site, thereby preventing removal of XerC and XerD from dif.</text>
</comment>
<evidence type="ECO:0000256" key="1">
    <source>
        <dbReference type="ARBA" id="ARBA00004651"/>
    </source>
</evidence>
<feature type="transmembrane region" description="Helical" evidence="18">
    <location>
        <begin position="68"/>
        <end position="92"/>
    </location>
</feature>
<dbReference type="PROSITE" id="PS50901">
    <property type="entry name" value="FTSK"/>
    <property type="match status" value="1"/>
</dbReference>
<feature type="binding site" evidence="16">
    <location>
        <begin position="390"/>
        <end position="397"/>
    </location>
    <ligand>
        <name>ATP</name>
        <dbReference type="ChEBI" id="CHEBI:30616"/>
    </ligand>
</feature>
<feature type="transmembrane region" description="Helical" evidence="18">
    <location>
        <begin position="12"/>
        <end position="36"/>
    </location>
</feature>
<dbReference type="Gene3D" id="3.30.980.40">
    <property type="match status" value="1"/>
</dbReference>
<name>A0A2S5RAC5_9PROT</name>
<evidence type="ECO:0000256" key="16">
    <source>
        <dbReference type="PROSITE-ProRule" id="PRU00289"/>
    </source>
</evidence>
<comment type="subunit">
    <text evidence="15">Homohexamer. Forms a ring that surrounds DNA.</text>
</comment>
<dbReference type="GO" id="GO:0005886">
    <property type="term" value="C:plasma membrane"/>
    <property type="evidence" value="ECO:0007669"/>
    <property type="project" value="UniProtKB-SubCell"/>
</dbReference>
<dbReference type="OrthoDB" id="9807790at2"/>
<dbReference type="GO" id="GO:0005524">
    <property type="term" value="F:ATP binding"/>
    <property type="evidence" value="ECO:0007669"/>
    <property type="project" value="UniProtKB-UniRule"/>
</dbReference>
<keyword evidence="12 18" id="KW-0472">Membrane</keyword>
<dbReference type="Proteomes" id="UP000239425">
    <property type="component" value="Unassembled WGS sequence"/>
</dbReference>
<dbReference type="GO" id="GO:0007059">
    <property type="term" value="P:chromosome segregation"/>
    <property type="evidence" value="ECO:0007669"/>
    <property type="project" value="UniProtKB-KW"/>
</dbReference>
<evidence type="ECO:0000256" key="3">
    <source>
        <dbReference type="ARBA" id="ARBA00020887"/>
    </source>
</evidence>
<keyword evidence="5" id="KW-0132">Cell division</keyword>
<dbReference type="Pfam" id="PF09397">
    <property type="entry name" value="FtsK_gamma"/>
    <property type="match status" value="1"/>
</dbReference>
<keyword evidence="13" id="KW-0131">Cell cycle</keyword>
<feature type="domain" description="FtsK" evidence="19">
    <location>
        <begin position="373"/>
        <end position="591"/>
    </location>
</feature>
<feature type="transmembrane region" description="Helical" evidence="18">
    <location>
        <begin position="141"/>
        <end position="161"/>
    </location>
</feature>
<keyword evidence="7 16" id="KW-0547">Nucleotide-binding</keyword>
<sequence length="725" mass="81308">MFWRNKSFFTTIVEGIIDALSLLILSISFFLLVSFLSYTPHDPSWNVCVRGVPDNLMGTWGAYVADFFFQWFGLGAWVWVFSGFGTFISIALRKSFWVWIRWGVLLSILASFFFAVCSKKINASWGIYPPGLGAWIKEGAVSLWICLGLFGYSVLCIGSLLPTFSLFRKFTEIFSFCHRAIKKENSTADHSKDSIQKNFQSEFPVNIQKRSSTNFLHSPVNVKEEERKKSEVYLNNPDTVLPPLEFLAKNPEKVSVRTEITQGAIDRLQTVLEEFGIKGNVVNARPGPVVTLYDLEPAPGVKSARIISLSDDIARSMSALSARIALIPGKNLVGIELSNVHRNMVYLHDLLNSPLYTEFPGQLGLALGQDIAGQPVIVDLARMPHLLVAGTTGSGKSVGISSMILSLLYRLSPKQCKLLLIDPKIIDLTVYDEIPHLIAPVITDYKKALEALKWAVQEMELRYRKMSQLGVRNILGYNQKVQEAKKENQPLMREVQLGFDTENRPCFQQQVFETEFLPYIVIVVDEMADLMLVAGKELEVLIQRLAQMARAAGIHLIMATQRPSVDVITGTIKANFPTRVSFQVSSKIDSRTILGEQGAESLLGQGDMLYMASAGRVMRVHGPFVSDEEIEKVVNFLKTRGVPEYINMEIQEEDGKIDYSQSSQHDALYQKAVAIVYQDRKVSTSYIQRQLQIGYNRAARIIEQMEKEGIISAPNHSGKREILVG</sequence>
<dbReference type="SUPFAM" id="SSF46785">
    <property type="entry name" value="Winged helix' DNA-binding domain"/>
    <property type="match status" value="1"/>
</dbReference>
<evidence type="ECO:0000256" key="11">
    <source>
        <dbReference type="ARBA" id="ARBA00023125"/>
    </source>
</evidence>
<keyword evidence="6 18" id="KW-0812">Transmembrane</keyword>
<dbReference type="InterPro" id="IPR025199">
    <property type="entry name" value="FtsK_4TM"/>
</dbReference>
<feature type="coiled-coil region" evidence="17">
    <location>
        <begin position="442"/>
        <end position="469"/>
    </location>
</feature>
<dbReference type="InterPro" id="IPR018541">
    <property type="entry name" value="Ftsk_gamma"/>
</dbReference>
<dbReference type="InterPro" id="IPR041027">
    <property type="entry name" value="FtsK_alpha"/>
</dbReference>
<protein>
    <recommendedName>
        <fullName evidence="3">DNA translocase FtsK</fullName>
    </recommendedName>
</protein>
<evidence type="ECO:0000256" key="5">
    <source>
        <dbReference type="ARBA" id="ARBA00022618"/>
    </source>
</evidence>
<dbReference type="Pfam" id="PF13491">
    <property type="entry name" value="FtsK_4TM"/>
    <property type="match status" value="1"/>
</dbReference>
<keyword evidence="8" id="KW-0159">Chromosome partition</keyword>
<keyword evidence="4" id="KW-1003">Cell membrane</keyword>
<evidence type="ECO:0000256" key="6">
    <source>
        <dbReference type="ARBA" id="ARBA00022692"/>
    </source>
</evidence>
<evidence type="ECO:0000256" key="15">
    <source>
        <dbReference type="ARBA" id="ARBA00025923"/>
    </source>
</evidence>
<dbReference type="CDD" id="cd01127">
    <property type="entry name" value="TrwB_TraG_TraD_VirD4"/>
    <property type="match status" value="1"/>
</dbReference>
<evidence type="ECO:0000256" key="2">
    <source>
        <dbReference type="ARBA" id="ARBA00006474"/>
    </source>
</evidence>
<feature type="transmembrane region" description="Helical" evidence="18">
    <location>
        <begin position="99"/>
        <end position="121"/>
    </location>
</feature>
<organism evidence="20 21">
    <name type="scientific">Holospora curviuscula</name>
    <dbReference type="NCBI Taxonomy" id="1082868"/>
    <lineage>
        <taxon>Bacteria</taxon>
        <taxon>Pseudomonadati</taxon>
        <taxon>Pseudomonadota</taxon>
        <taxon>Alphaproteobacteria</taxon>
        <taxon>Holosporales</taxon>
        <taxon>Holosporaceae</taxon>
        <taxon>Holospora</taxon>
    </lineage>
</organism>
<dbReference type="GO" id="GO:0051301">
    <property type="term" value="P:cell division"/>
    <property type="evidence" value="ECO:0007669"/>
    <property type="project" value="UniProtKB-KW"/>
</dbReference>
<dbReference type="SUPFAM" id="SSF52540">
    <property type="entry name" value="P-loop containing nucleoside triphosphate hydrolases"/>
    <property type="match status" value="1"/>
</dbReference>
<evidence type="ECO:0000313" key="21">
    <source>
        <dbReference type="Proteomes" id="UP000239425"/>
    </source>
</evidence>
<dbReference type="InterPro" id="IPR050206">
    <property type="entry name" value="FtsK/SpoIIIE/SftA"/>
</dbReference>
<evidence type="ECO:0000259" key="19">
    <source>
        <dbReference type="PROSITE" id="PS50901"/>
    </source>
</evidence>
<dbReference type="EMBL" id="PHHC01000078">
    <property type="protein sequence ID" value="PPE04250.1"/>
    <property type="molecule type" value="Genomic_DNA"/>
</dbReference>
<dbReference type="PANTHER" id="PTHR22683">
    <property type="entry name" value="SPORULATION PROTEIN RELATED"/>
    <property type="match status" value="1"/>
</dbReference>
<keyword evidence="10 18" id="KW-1133">Transmembrane helix</keyword>
<dbReference type="Gene3D" id="3.40.50.300">
    <property type="entry name" value="P-loop containing nucleotide triphosphate hydrolases"/>
    <property type="match status" value="1"/>
</dbReference>
<evidence type="ECO:0000256" key="8">
    <source>
        <dbReference type="ARBA" id="ARBA00022829"/>
    </source>
</evidence>
<evidence type="ECO:0000256" key="4">
    <source>
        <dbReference type="ARBA" id="ARBA00022475"/>
    </source>
</evidence>
<keyword evidence="11" id="KW-0238">DNA-binding</keyword>
<dbReference type="InterPro" id="IPR036390">
    <property type="entry name" value="WH_DNA-bd_sf"/>
</dbReference>
<evidence type="ECO:0000256" key="9">
    <source>
        <dbReference type="ARBA" id="ARBA00022840"/>
    </source>
</evidence>
<dbReference type="InterPro" id="IPR036388">
    <property type="entry name" value="WH-like_DNA-bd_sf"/>
</dbReference>